<reference evidence="4 5" key="1">
    <citation type="journal article" date="2017" name="Biotechnol. Biofuels">
        <title>Differential beta-glucosidase expression as a function of carbon source availability in Talaromyces amestolkiae: a genomic and proteomic approach.</title>
        <authorList>
            <person name="de Eugenio L.I."/>
            <person name="Mendez-Liter J.A."/>
            <person name="Nieto-Dominguez M."/>
            <person name="Alonso L."/>
            <person name="Gil-Munoz J."/>
            <person name="Barriuso J."/>
            <person name="Prieto A."/>
            <person name="Martinez M.J."/>
        </authorList>
    </citation>
    <scope>NUCLEOTIDE SEQUENCE [LARGE SCALE GENOMIC DNA]</scope>
    <source>
        <strain evidence="4 5">CIB</strain>
    </source>
</reference>
<comment type="similarity">
    <text evidence="1 3">Belongs to the short-chain dehydrogenases/reductases (SDR) family.</text>
</comment>
<dbReference type="InterPro" id="IPR036291">
    <property type="entry name" value="NAD(P)-bd_dom_sf"/>
</dbReference>
<evidence type="ECO:0000256" key="3">
    <source>
        <dbReference type="RuleBase" id="RU000363"/>
    </source>
</evidence>
<dbReference type="PANTHER" id="PTHR42901:SF1">
    <property type="entry name" value="ALCOHOL DEHYDROGENASE"/>
    <property type="match status" value="1"/>
</dbReference>
<dbReference type="OrthoDB" id="1933717at2759"/>
<sequence length="293" mass="31844">MKESIDTGFYFTSVTHTDTYPAIDPSQQDLSNRYVFITGASKGIGRETALSYARAGCAGIGIGARSDLSDLIPLIEQAALSAGKPAPIVKAVSLDVTDEVSVVEAAASIAEAFPRVDILINNAGYLETRAKIMESDPTEWWKSWNVNVKGPYLVTRAFLPQILERGGQKIIVNLSSIAAHLRSPGGSAYQTSKLALLRFTEFLDVDHGPDGVLTFAIHPGGVLTDMGKRLPLERQPALTETPQLCADTLVALTKERLEWLAGRYVSATWDVEELISKKEDILAKDLLKVRMSV</sequence>
<dbReference type="SUPFAM" id="SSF51735">
    <property type="entry name" value="NAD(P)-binding Rossmann-fold domains"/>
    <property type="match status" value="1"/>
</dbReference>
<keyword evidence="5" id="KW-1185">Reference proteome</keyword>
<dbReference type="EMBL" id="MIKG01000007">
    <property type="protein sequence ID" value="RAO68309.1"/>
    <property type="molecule type" value="Genomic_DNA"/>
</dbReference>
<accession>A0A364KXQ4</accession>
<protein>
    <submittedName>
        <fullName evidence="4">Uncharacterized protein</fullName>
    </submittedName>
</protein>
<comment type="caution">
    <text evidence="4">The sequence shown here is derived from an EMBL/GenBank/DDBJ whole genome shotgun (WGS) entry which is preliminary data.</text>
</comment>
<dbReference type="Gene3D" id="3.40.50.720">
    <property type="entry name" value="NAD(P)-binding Rossmann-like Domain"/>
    <property type="match status" value="1"/>
</dbReference>
<evidence type="ECO:0000256" key="2">
    <source>
        <dbReference type="ARBA" id="ARBA00023002"/>
    </source>
</evidence>
<dbReference type="InterPro" id="IPR002347">
    <property type="entry name" value="SDR_fam"/>
</dbReference>
<dbReference type="CDD" id="cd05233">
    <property type="entry name" value="SDR_c"/>
    <property type="match status" value="1"/>
</dbReference>
<dbReference type="Pfam" id="PF00106">
    <property type="entry name" value="adh_short"/>
    <property type="match status" value="1"/>
</dbReference>
<dbReference type="AlphaFoldDB" id="A0A364KXQ4"/>
<dbReference type="PANTHER" id="PTHR42901">
    <property type="entry name" value="ALCOHOL DEHYDROGENASE"/>
    <property type="match status" value="1"/>
</dbReference>
<evidence type="ECO:0000256" key="1">
    <source>
        <dbReference type="ARBA" id="ARBA00006484"/>
    </source>
</evidence>
<dbReference type="PRINTS" id="PR00080">
    <property type="entry name" value="SDRFAMILY"/>
</dbReference>
<keyword evidence="2" id="KW-0560">Oxidoreductase</keyword>
<name>A0A364KXQ4_TALAM</name>
<dbReference type="PRINTS" id="PR00081">
    <property type="entry name" value="GDHRDH"/>
</dbReference>
<evidence type="ECO:0000313" key="5">
    <source>
        <dbReference type="Proteomes" id="UP000249363"/>
    </source>
</evidence>
<dbReference type="RefSeq" id="XP_040732825.1">
    <property type="nucleotide sequence ID" value="XM_040876675.1"/>
</dbReference>
<dbReference type="Proteomes" id="UP000249363">
    <property type="component" value="Unassembled WGS sequence"/>
</dbReference>
<organism evidence="4 5">
    <name type="scientific">Talaromyces amestolkiae</name>
    <dbReference type="NCBI Taxonomy" id="1196081"/>
    <lineage>
        <taxon>Eukaryota</taxon>
        <taxon>Fungi</taxon>
        <taxon>Dikarya</taxon>
        <taxon>Ascomycota</taxon>
        <taxon>Pezizomycotina</taxon>
        <taxon>Eurotiomycetes</taxon>
        <taxon>Eurotiomycetidae</taxon>
        <taxon>Eurotiales</taxon>
        <taxon>Trichocomaceae</taxon>
        <taxon>Talaromyces</taxon>
        <taxon>Talaromyces sect. Talaromyces</taxon>
    </lineage>
</organism>
<dbReference type="STRING" id="1196081.A0A364KXQ4"/>
<dbReference type="GO" id="GO:0016491">
    <property type="term" value="F:oxidoreductase activity"/>
    <property type="evidence" value="ECO:0007669"/>
    <property type="project" value="UniProtKB-KW"/>
</dbReference>
<gene>
    <name evidence="4" type="ORF">BHQ10_004321</name>
</gene>
<dbReference type="GeneID" id="63793537"/>
<evidence type="ECO:0000313" key="4">
    <source>
        <dbReference type="EMBL" id="RAO68309.1"/>
    </source>
</evidence>
<proteinExistence type="inferred from homology"/>